<dbReference type="AlphaFoldDB" id="A0A8I1ADG9"/>
<sequence>MEKSSYFHSMLCVVVLSFVPLAAVADYEIKSGNLTGELGLTITAANLYADHINFGSGRIDLRDQTMTGQQATWQEAYLKPNLNLNYKLDSDINLILGTSIVASQTFGDGDAGGYTRRSDGRTSVEELYAGIRYGDWKLTAGRQNYSIATGFIIMDGNLDQYQDGTYYIAPRSAFRNSAVLAWEQQNLKAQLFTLGTDYDLGSFKMNGANLDYDWNENLTLGLTAFKVKAPSSDAAPKDGMQVYNLRALNAKSALIPALTLNGEYAIQRGRGDGVSYQANAWYTQADYVFDGLPFQPTLGYRYSFFSGDDNLQDKQRRSWNTLSKGYIGWGTWLLGDVAGNYALYNSNEKVQQFSIKSQLNDQLTFGTIYYQLALDKANYFGTPVHNRRFADEYSIYLEWVPTTKLYTSLSYSWLNPKSAAKEAFGDHKNFSAFGIYLKYRL</sequence>
<dbReference type="EMBL" id="CP092085">
    <property type="protein sequence ID" value="UUN98718.1"/>
    <property type="molecule type" value="Genomic_DNA"/>
</dbReference>
<evidence type="ECO:0000313" key="2">
    <source>
        <dbReference type="Proteomes" id="UP000644140"/>
    </source>
</evidence>
<evidence type="ECO:0000313" key="1">
    <source>
        <dbReference type="EMBL" id="UUN98718.1"/>
    </source>
</evidence>
<dbReference type="RefSeq" id="WP_151781211.1">
    <property type="nucleotide sequence ID" value="NZ_BKNL01000039.1"/>
</dbReference>
<dbReference type="SUPFAM" id="SSF56935">
    <property type="entry name" value="Porins"/>
    <property type="match status" value="1"/>
</dbReference>
<gene>
    <name evidence="1" type="ORF">I9054_004485</name>
</gene>
<proteinExistence type="predicted"/>
<dbReference type="Proteomes" id="UP000644140">
    <property type="component" value="Chromosome"/>
</dbReference>
<name>A0A8I1ADG9_ACIBZ</name>
<organism evidence="1 2">
    <name type="scientific">Acinetobacter bereziniae</name>
    <name type="common">Acinetobacter genomosp. 10</name>
    <dbReference type="NCBI Taxonomy" id="106648"/>
    <lineage>
        <taxon>Bacteria</taxon>
        <taxon>Pseudomonadati</taxon>
        <taxon>Pseudomonadota</taxon>
        <taxon>Gammaproteobacteria</taxon>
        <taxon>Moraxellales</taxon>
        <taxon>Moraxellaceae</taxon>
        <taxon>Acinetobacter</taxon>
    </lineage>
</organism>
<accession>A0A8I1ADG9</accession>
<reference evidence="1" key="1">
    <citation type="submission" date="2022-02" db="EMBL/GenBank/DDBJ databases">
        <title>Characterization of Tn125 harboring carbapenem-resistant Acinetobacter bereziniae clinical isolates.</title>
        <authorList>
            <person name="Wong N.-K."/>
            <person name="Pan Q."/>
        </authorList>
    </citation>
    <scope>NUCLEOTIDE SEQUENCE</scope>
    <source>
        <strain evidence="1">GD03393</strain>
    </source>
</reference>
<protein>
    <submittedName>
        <fullName evidence="1">Alginate export family protein</fullName>
    </submittedName>
</protein>